<evidence type="ECO:0000259" key="2">
    <source>
        <dbReference type="PROSITE" id="PS51819"/>
    </source>
</evidence>
<dbReference type="PANTHER" id="PTHR43048:SF3">
    <property type="entry name" value="METHYLMALONYL-COA EPIMERASE, MITOCHONDRIAL"/>
    <property type="match status" value="1"/>
</dbReference>
<dbReference type="PROSITE" id="PS51819">
    <property type="entry name" value="VOC"/>
    <property type="match status" value="1"/>
</dbReference>
<dbReference type="InterPro" id="IPR051785">
    <property type="entry name" value="MMCE/EMCE_epimerase"/>
</dbReference>
<dbReference type="AlphaFoldDB" id="A0A841PEW8"/>
<dbReference type="InterPro" id="IPR029068">
    <property type="entry name" value="Glyas_Bleomycin-R_OHBP_Dase"/>
</dbReference>
<dbReference type="InterPro" id="IPR037523">
    <property type="entry name" value="VOC_core"/>
</dbReference>
<evidence type="ECO:0000313" key="3">
    <source>
        <dbReference type="EMBL" id="MBB6413696.1"/>
    </source>
</evidence>
<proteinExistence type="predicted"/>
<keyword evidence="3" id="KW-0223">Dioxygenase</keyword>
<name>A0A841PEW8_9HYPH</name>
<comment type="caution">
    <text evidence="3">The sequence shown here is derived from an EMBL/GenBank/DDBJ whole genome shotgun (WGS) entry which is preliminary data.</text>
</comment>
<reference evidence="3 4" key="1">
    <citation type="submission" date="2020-08" db="EMBL/GenBank/DDBJ databases">
        <title>Genomic Encyclopedia of Type Strains, Phase IV (KMG-IV): sequencing the most valuable type-strain genomes for metagenomic binning, comparative biology and taxonomic classification.</title>
        <authorList>
            <person name="Goeker M."/>
        </authorList>
    </citation>
    <scope>NUCLEOTIDE SEQUENCE [LARGE SCALE GENOMIC DNA]</scope>
    <source>
        <strain evidence="3 4">DSM 100039</strain>
    </source>
</reference>
<dbReference type="GO" id="GO:0051213">
    <property type="term" value="F:dioxygenase activity"/>
    <property type="evidence" value="ECO:0007669"/>
    <property type="project" value="UniProtKB-KW"/>
</dbReference>
<feature type="domain" description="VOC" evidence="2">
    <location>
        <begin position="85"/>
        <end position="213"/>
    </location>
</feature>
<dbReference type="EMBL" id="JACHEF010000009">
    <property type="protein sequence ID" value="MBB6413696.1"/>
    <property type="molecule type" value="Genomic_DNA"/>
</dbReference>
<gene>
    <name evidence="3" type="ORF">HNQ71_006405</name>
</gene>
<evidence type="ECO:0000313" key="4">
    <source>
        <dbReference type="Proteomes" id="UP000556329"/>
    </source>
</evidence>
<dbReference type="SUPFAM" id="SSF54593">
    <property type="entry name" value="Glyoxalase/Bleomycin resistance protein/Dihydroxybiphenyl dioxygenase"/>
    <property type="match status" value="1"/>
</dbReference>
<dbReference type="Pfam" id="PF13669">
    <property type="entry name" value="Glyoxalase_4"/>
    <property type="match status" value="1"/>
</dbReference>
<dbReference type="RefSeq" id="WP_246462214.1">
    <property type="nucleotide sequence ID" value="NZ_JACHEF010000009.1"/>
</dbReference>
<keyword evidence="3" id="KW-0670">Pyruvate</keyword>
<keyword evidence="1" id="KW-0479">Metal-binding</keyword>
<dbReference type="PANTHER" id="PTHR43048">
    <property type="entry name" value="METHYLMALONYL-COA EPIMERASE"/>
    <property type="match status" value="1"/>
</dbReference>
<protein>
    <submittedName>
        <fullName evidence="3">4-hydroxyphenylpyruvate dioxygenase-like putative hemolysin</fullName>
    </submittedName>
</protein>
<dbReference type="GO" id="GO:0046872">
    <property type="term" value="F:metal ion binding"/>
    <property type="evidence" value="ECO:0007669"/>
    <property type="project" value="UniProtKB-KW"/>
</dbReference>
<keyword evidence="3" id="KW-0560">Oxidoreductase</keyword>
<evidence type="ECO:0000256" key="1">
    <source>
        <dbReference type="ARBA" id="ARBA00022723"/>
    </source>
</evidence>
<sequence length="237" mass="26662">MHVTDKRAHTEEKFFHDHAKWIIPGYATLLIWNQAVSKLMTLSLNWLRHLNRRTPKMTYPADSPSDASLKNSIEANGRHNPRFRGIDHIALAVHKLDDAIHLFQDVLGFKLRRRLQIKGKTTGMVCADMVRDDMCFVLCQGTEPESQVAQLVQHYGVGLAHVALSVADVSAAVNTLRARGLSFDTTIIEGPGLTQAFSSRCPNTGISFELIHRNGEEAFLENNIQELFEQLEKSGKY</sequence>
<dbReference type="GO" id="GO:0046491">
    <property type="term" value="P:L-methylmalonyl-CoA metabolic process"/>
    <property type="evidence" value="ECO:0007669"/>
    <property type="project" value="TreeGrafter"/>
</dbReference>
<organism evidence="3 4">
    <name type="scientific">Mesorhizobium sangaii</name>
    <dbReference type="NCBI Taxonomy" id="505389"/>
    <lineage>
        <taxon>Bacteria</taxon>
        <taxon>Pseudomonadati</taxon>
        <taxon>Pseudomonadota</taxon>
        <taxon>Alphaproteobacteria</taxon>
        <taxon>Hyphomicrobiales</taxon>
        <taxon>Phyllobacteriaceae</taxon>
        <taxon>Mesorhizobium</taxon>
    </lineage>
</organism>
<dbReference type="Gene3D" id="3.10.180.10">
    <property type="entry name" value="2,3-Dihydroxybiphenyl 1,2-Dioxygenase, domain 1"/>
    <property type="match status" value="1"/>
</dbReference>
<accession>A0A841PEW8</accession>
<dbReference type="Proteomes" id="UP000556329">
    <property type="component" value="Unassembled WGS sequence"/>
</dbReference>
<keyword evidence="4" id="KW-1185">Reference proteome</keyword>
<dbReference type="GO" id="GO:0004493">
    <property type="term" value="F:methylmalonyl-CoA epimerase activity"/>
    <property type="evidence" value="ECO:0007669"/>
    <property type="project" value="TreeGrafter"/>
</dbReference>